<dbReference type="OrthoDB" id="7234457at2"/>
<dbReference type="RefSeq" id="WP_111397810.1">
    <property type="nucleotide sequence ID" value="NZ_QKYU01000008.1"/>
</dbReference>
<sequence>MLRRRILLAAGGASLALPHAAQAEVRSPPMPCAGQEGDVLGLVLEGRGTPAGSIAVFGQAFRPGDVPAEAGLAARLTGGGTLAVQMDAKARHPDGSVRLAVIALACPALAAGARAGVVLSRAAAPPAWRMDPTAALAGRQAVVGVRPLAGGRAWELDLLRPFGAAVTTPPWQAGPLAVAARVVAPVPPEVAGGVTSLRVVADVALRADGTLWVDCWFRNDVAMRPGGGEAAYGARLVLDGREAIRADIPRHHQYTAWGREAAAARGGAAPAPAHVRHDAEYLADAGAIARYDVSTGVDDALVGRMARLMAAPAWQEPFDTRGITQNMGQTGARADIGPATMPQAVWLISGDARAASFAIGQAEAAGAIPWHYWDPAGGAGGAGGWIDTDHWPRLWSDGRGGPAPGGLLQPIAGDTGWAADCAHQPDLAFVPYLLTGRRAFLDEVQAQASWCVISQWPAAAARGGGRDGGIGEGVNVVRGNQVRGAAWSLRQLDNAAWASPADDPNLPWLRGAAAGNWGWVRAQIRGWTIQQGDAHGWIPGEYGAPGVLPPWQQDYFASTAANAARRGGEDARVVLGWMASFLVGRFNAAPRGFAMHDGAAYLIAIQSPNGQPLRSWSEIGAATRARGLSNGQGWSKTEGDYGQLALQSLAAVSDVLGSAEARGTYVALLAEAPPFTRRQDFIRDPILHIVPRGEARPCAR</sequence>
<evidence type="ECO:0000256" key="1">
    <source>
        <dbReference type="SAM" id="SignalP"/>
    </source>
</evidence>
<gene>
    <name evidence="2" type="ORF">C8P66_10861</name>
</gene>
<proteinExistence type="predicted"/>
<reference evidence="2 3" key="1">
    <citation type="submission" date="2018-06" db="EMBL/GenBank/DDBJ databases">
        <title>Genomic Encyclopedia of Archaeal and Bacterial Type Strains, Phase II (KMG-II): from individual species to whole genera.</title>
        <authorList>
            <person name="Goeker M."/>
        </authorList>
    </citation>
    <scope>NUCLEOTIDE SEQUENCE [LARGE SCALE GENOMIC DNA]</scope>
    <source>
        <strain evidence="2 3">DSM 24525</strain>
    </source>
</reference>
<organism evidence="2 3">
    <name type="scientific">Humitalea rosea</name>
    <dbReference type="NCBI Taxonomy" id="990373"/>
    <lineage>
        <taxon>Bacteria</taxon>
        <taxon>Pseudomonadati</taxon>
        <taxon>Pseudomonadota</taxon>
        <taxon>Alphaproteobacteria</taxon>
        <taxon>Acetobacterales</taxon>
        <taxon>Roseomonadaceae</taxon>
        <taxon>Humitalea</taxon>
    </lineage>
</organism>
<name>A0A2W7J6F4_9PROT</name>
<dbReference type="AlphaFoldDB" id="A0A2W7J6F4"/>
<evidence type="ECO:0000313" key="3">
    <source>
        <dbReference type="Proteomes" id="UP000249688"/>
    </source>
</evidence>
<comment type="caution">
    <text evidence="2">The sequence shown here is derived from an EMBL/GenBank/DDBJ whole genome shotgun (WGS) entry which is preliminary data.</text>
</comment>
<protein>
    <submittedName>
        <fullName evidence="2">Uncharacterized protein</fullName>
    </submittedName>
</protein>
<accession>A0A2W7J6F4</accession>
<evidence type="ECO:0000313" key="2">
    <source>
        <dbReference type="EMBL" id="PZW46782.1"/>
    </source>
</evidence>
<feature type="chain" id="PRO_5015936015" evidence="1">
    <location>
        <begin position="24"/>
        <end position="700"/>
    </location>
</feature>
<keyword evidence="3" id="KW-1185">Reference proteome</keyword>
<keyword evidence="1" id="KW-0732">Signal</keyword>
<dbReference type="Proteomes" id="UP000249688">
    <property type="component" value="Unassembled WGS sequence"/>
</dbReference>
<feature type="signal peptide" evidence="1">
    <location>
        <begin position="1"/>
        <end position="23"/>
    </location>
</feature>
<dbReference type="EMBL" id="QKYU01000008">
    <property type="protein sequence ID" value="PZW46782.1"/>
    <property type="molecule type" value="Genomic_DNA"/>
</dbReference>